<reference evidence="1" key="1">
    <citation type="submission" date="2021-06" db="EMBL/GenBank/DDBJ databases">
        <authorList>
            <person name="Kallberg Y."/>
            <person name="Tangrot J."/>
            <person name="Rosling A."/>
        </authorList>
    </citation>
    <scope>NUCLEOTIDE SEQUENCE</scope>
    <source>
        <strain evidence="1">CL356</strain>
    </source>
</reference>
<dbReference type="EMBL" id="CAJVPT010056062">
    <property type="protein sequence ID" value="CAG8756220.1"/>
    <property type="molecule type" value="Genomic_DNA"/>
</dbReference>
<feature type="non-terminal residue" evidence="1">
    <location>
        <position position="1"/>
    </location>
</feature>
<accession>A0ACA9QLA4</accession>
<name>A0ACA9QLA4_9GLOM</name>
<organism evidence="1 2">
    <name type="scientific">Acaulospora colombiana</name>
    <dbReference type="NCBI Taxonomy" id="27376"/>
    <lineage>
        <taxon>Eukaryota</taxon>
        <taxon>Fungi</taxon>
        <taxon>Fungi incertae sedis</taxon>
        <taxon>Mucoromycota</taxon>
        <taxon>Glomeromycotina</taxon>
        <taxon>Glomeromycetes</taxon>
        <taxon>Diversisporales</taxon>
        <taxon>Acaulosporaceae</taxon>
        <taxon>Acaulospora</taxon>
    </lineage>
</organism>
<proteinExistence type="predicted"/>
<feature type="non-terminal residue" evidence="1">
    <location>
        <position position="142"/>
    </location>
</feature>
<evidence type="ECO:0000313" key="2">
    <source>
        <dbReference type="Proteomes" id="UP000789525"/>
    </source>
</evidence>
<dbReference type="Proteomes" id="UP000789525">
    <property type="component" value="Unassembled WGS sequence"/>
</dbReference>
<comment type="caution">
    <text evidence="1">The sequence shown here is derived from an EMBL/GenBank/DDBJ whole genome shotgun (WGS) entry which is preliminary data.</text>
</comment>
<keyword evidence="2" id="KW-1185">Reference proteome</keyword>
<protein>
    <submittedName>
        <fullName evidence="1">3043_t:CDS:1</fullName>
    </submittedName>
</protein>
<gene>
    <name evidence="1" type="ORF">ACOLOM_LOCUS12971</name>
</gene>
<sequence length="142" mass="15218">AVDQVFLSSGMETYKLPNMVQPPKRGMIVLNGKCYHNEDSGPLLILSTQPCAKCQFKSSVLDLPVLDISSQTPVEIQTDQGELHALKDTALARSEEVHAPFDLTESEARTAENFSASNNSTESIDSLHLSGEDLGDVGGKGG</sequence>
<evidence type="ECO:0000313" key="1">
    <source>
        <dbReference type="EMBL" id="CAG8756220.1"/>
    </source>
</evidence>